<dbReference type="GO" id="GO:0009401">
    <property type="term" value="P:phosphoenolpyruvate-dependent sugar phosphotransferase system"/>
    <property type="evidence" value="ECO:0007669"/>
    <property type="project" value="UniProtKB-KW"/>
</dbReference>
<keyword evidence="10" id="KW-0597">Phosphoprotein</keyword>
<dbReference type="PANTHER" id="PTHR33799">
    <property type="entry name" value="PTS PERMEASE-RELATED-RELATED"/>
    <property type="match status" value="1"/>
</dbReference>
<evidence type="ECO:0000256" key="3">
    <source>
        <dbReference type="ARBA" id="ARBA00004496"/>
    </source>
</evidence>
<keyword evidence="7" id="KW-0813">Transport</keyword>
<dbReference type="SUPFAM" id="SSF53062">
    <property type="entry name" value="PTS system fructose IIA component-like"/>
    <property type="match status" value="1"/>
</dbReference>
<evidence type="ECO:0000256" key="2">
    <source>
        <dbReference type="ARBA" id="ARBA00004236"/>
    </source>
</evidence>
<evidence type="ECO:0000313" key="23">
    <source>
        <dbReference type="Proteomes" id="UP001321804"/>
    </source>
</evidence>
<dbReference type="Pfam" id="PF03830">
    <property type="entry name" value="PTSIIB_sorb"/>
    <property type="match status" value="1"/>
</dbReference>
<evidence type="ECO:0000256" key="9">
    <source>
        <dbReference type="ARBA" id="ARBA00022490"/>
    </source>
</evidence>
<comment type="catalytic activity">
    <reaction evidence="1">
        <text>D-mannose(out) + N(pros)-phospho-L-histidyl-[protein] = D-mannose 6-phosphate(in) + L-histidyl-[protein]</text>
        <dbReference type="Rhea" id="RHEA:49232"/>
        <dbReference type="Rhea" id="RHEA-COMP:9745"/>
        <dbReference type="Rhea" id="RHEA-COMP:9746"/>
        <dbReference type="ChEBI" id="CHEBI:4208"/>
        <dbReference type="ChEBI" id="CHEBI:29979"/>
        <dbReference type="ChEBI" id="CHEBI:58735"/>
        <dbReference type="ChEBI" id="CHEBI:64837"/>
        <dbReference type="EC" id="2.7.1.191"/>
    </reaction>
</comment>
<dbReference type="Proteomes" id="UP001321804">
    <property type="component" value="Chromosome"/>
</dbReference>
<dbReference type="GO" id="GO:0005886">
    <property type="term" value="C:plasma membrane"/>
    <property type="evidence" value="ECO:0007669"/>
    <property type="project" value="UniProtKB-SubCell"/>
</dbReference>
<keyword evidence="12" id="KW-0808">Transferase</keyword>
<evidence type="ECO:0000313" key="22">
    <source>
        <dbReference type="EMBL" id="BDR56980.1"/>
    </source>
</evidence>
<accession>A0AAU9D6D6</accession>
<evidence type="ECO:0000256" key="16">
    <source>
        <dbReference type="ARBA" id="ARBA00023757"/>
    </source>
</evidence>
<reference evidence="22 23" key="1">
    <citation type="journal article" date="2023" name="Microbiol. Spectr.">
        <title>Symbiosis of Carpenter Bees with Uncharacterized Lactic Acid Bacteria Showing NAD Auxotrophy.</title>
        <authorList>
            <person name="Kawasaki S."/>
            <person name="Ozawa K."/>
            <person name="Mori T."/>
            <person name="Yamamoto A."/>
            <person name="Ito M."/>
            <person name="Ohkuma M."/>
            <person name="Sakamoto M."/>
            <person name="Matsutani M."/>
        </authorList>
    </citation>
    <scope>NUCLEOTIDE SEQUENCE [LARGE SCALE GENOMIC DNA]</scope>
    <source>
        <strain evidence="22 23">KimC2</strain>
    </source>
</reference>
<dbReference type="InterPro" id="IPR033887">
    <property type="entry name" value="PTS_IIA_man"/>
</dbReference>
<name>A0AAU9D6D6_9LACO</name>
<gene>
    <name evidence="22" type="ORF">KIMC2_15420</name>
</gene>
<dbReference type="GO" id="GO:0008982">
    <property type="term" value="F:protein-N(PI)-phosphohistidine-sugar phosphotransferase activity"/>
    <property type="evidence" value="ECO:0007669"/>
    <property type="project" value="InterPro"/>
</dbReference>
<dbReference type="CDD" id="cd00006">
    <property type="entry name" value="PTS_IIA_man"/>
    <property type="match status" value="1"/>
</dbReference>
<evidence type="ECO:0000256" key="7">
    <source>
        <dbReference type="ARBA" id="ARBA00022448"/>
    </source>
</evidence>
<dbReference type="EMBL" id="AP026801">
    <property type="protein sequence ID" value="BDR56980.1"/>
    <property type="molecule type" value="Genomic_DNA"/>
</dbReference>
<evidence type="ECO:0000259" key="21">
    <source>
        <dbReference type="PROSITE" id="PS51101"/>
    </source>
</evidence>
<keyword evidence="14" id="KW-0418">Kinase</keyword>
<protein>
    <recommendedName>
        <fullName evidence="6">PTS system mannose-specific EIIAB component</fullName>
        <ecNumber evidence="5">2.7.1.191</ecNumber>
    </recommendedName>
    <alternativeName>
        <fullName evidence="18">EIIAB-Man</fullName>
    </alternativeName>
    <alternativeName>
        <fullName evidence="17">EIII-Man</fullName>
    </alternativeName>
</protein>
<evidence type="ECO:0000256" key="12">
    <source>
        <dbReference type="ARBA" id="ARBA00022679"/>
    </source>
</evidence>
<dbReference type="InterPro" id="IPR051471">
    <property type="entry name" value="Bacterial_PTS_sugar_comp"/>
</dbReference>
<keyword evidence="15" id="KW-0472">Membrane</keyword>
<dbReference type="KEGG" id="xak:KIMC2_15420"/>
<dbReference type="PANTHER" id="PTHR33799:SF1">
    <property type="entry name" value="PTS SYSTEM MANNOSE-SPECIFIC EIIAB COMPONENT-RELATED"/>
    <property type="match status" value="1"/>
</dbReference>
<dbReference type="InterPro" id="IPR004720">
    <property type="entry name" value="PTS_IIB_sorbose-sp"/>
</dbReference>
<comment type="subcellular location">
    <subcellularLocation>
        <location evidence="2">Cell membrane</location>
    </subcellularLocation>
    <subcellularLocation>
        <location evidence="3">Cytoplasm</location>
    </subcellularLocation>
</comment>
<proteinExistence type="predicted"/>
<dbReference type="InterPro" id="IPR036662">
    <property type="entry name" value="PTS_EIIA_man-typ_sf"/>
</dbReference>
<evidence type="ECO:0000256" key="19">
    <source>
        <dbReference type="SAM" id="MobiDB-lite"/>
    </source>
</evidence>
<keyword evidence="9" id="KW-0963">Cytoplasm</keyword>
<dbReference type="Pfam" id="PF03610">
    <property type="entry name" value="EIIA-man"/>
    <property type="match status" value="1"/>
</dbReference>
<feature type="compositionally biased region" description="Basic and acidic residues" evidence="19">
    <location>
        <begin position="125"/>
        <end position="137"/>
    </location>
</feature>
<evidence type="ECO:0000259" key="20">
    <source>
        <dbReference type="PROSITE" id="PS51096"/>
    </source>
</evidence>
<evidence type="ECO:0000256" key="6">
    <source>
        <dbReference type="ARBA" id="ARBA00021685"/>
    </source>
</evidence>
<organism evidence="22 23">
    <name type="scientific">Xylocopilactobacillus apis</name>
    <dbReference type="NCBI Taxonomy" id="2932183"/>
    <lineage>
        <taxon>Bacteria</taxon>
        <taxon>Bacillati</taxon>
        <taxon>Bacillota</taxon>
        <taxon>Bacilli</taxon>
        <taxon>Lactobacillales</taxon>
        <taxon>Lactobacillaceae</taxon>
        <taxon>Xylocopilactobacillus</taxon>
    </lineage>
</organism>
<dbReference type="InterPro" id="IPR036667">
    <property type="entry name" value="PTS_IIB_sorbose-sp_sf"/>
</dbReference>
<keyword evidence="11" id="KW-0762">Sugar transport</keyword>
<dbReference type="CDD" id="cd00001">
    <property type="entry name" value="PTS_IIB_man"/>
    <property type="match status" value="1"/>
</dbReference>
<evidence type="ECO:0000256" key="18">
    <source>
        <dbReference type="ARBA" id="ARBA00032197"/>
    </source>
</evidence>
<evidence type="ECO:0000256" key="14">
    <source>
        <dbReference type="ARBA" id="ARBA00022777"/>
    </source>
</evidence>
<sequence>MVGIILASHGEFAAGIKQSGQMIFGEQEKVEAVTFMPNEGPNDLHQHLEDAIAKFDPDDEVLFLIDLWGGSPFNQANSIYEEHKDKWAIVTGLNLPMLVEAYGARLSMNSAQEIAAHIVESGREGVKIKPEDLEPKGDGNSSEEQEDTAVNAGAPGKMTYVLARIDSRLLHGQVATTWTKTSGANRIIVVSDSVAKDDLRKSLIKEAAPVGVKAHVVPIDQMIKLSQDDQHFGGTKALLLFENPEDALRTVEGGVPLKEINVGSMAHSVGKVQPNKVLAFNQEDIDAFKKMESDGIKFDVRKVPNDNKDNLDAIMKKAENLLNEQK</sequence>
<dbReference type="AlphaFoldDB" id="A0AAU9D6D6"/>
<dbReference type="NCBIfam" id="TIGR00824">
    <property type="entry name" value="EIIA-man"/>
    <property type="match status" value="1"/>
</dbReference>
<evidence type="ECO:0000256" key="11">
    <source>
        <dbReference type="ARBA" id="ARBA00022597"/>
    </source>
</evidence>
<evidence type="ECO:0000256" key="13">
    <source>
        <dbReference type="ARBA" id="ARBA00022683"/>
    </source>
</evidence>
<dbReference type="Gene3D" id="3.40.35.10">
    <property type="entry name" value="Phosphotransferase system, sorbose subfamily IIB component"/>
    <property type="match status" value="1"/>
</dbReference>
<keyword evidence="8" id="KW-1003">Cell membrane</keyword>
<dbReference type="EC" id="2.7.1.191" evidence="5"/>
<evidence type="ECO:0000256" key="8">
    <source>
        <dbReference type="ARBA" id="ARBA00022475"/>
    </source>
</evidence>
<comment type="function">
    <text evidence="16">The phosphoenolpyruvate-dependent sugar phosphotransferase system (sugar PTS), a major carbohydrate active transport system, catalyzes the phosphorylation of incoming sugar substrates concomitantly with their translocation across the cell membrane. The enzyme II ManXYZ PTS system is involved in mannose transport.</text>
</comment>
<dbReference type="InterPro" id="IPR004701">
    <property type="entry name" value="PTS_EIIA_man-typ"/>
</dbReference>
<evidence type="ECO:0000256" key="5">
    <source>
        <dbReference type="ARBA" id="ARBA00011929"/>
    </source>
</evidence>
<comment type="subunit">
    <text evidence="4">Homodimer.</text>
</comment>
<feature type="domain" description="PTS EIIA type-4" evidence="20">
    <location>
        <begin position="1"/>
        <end position="126"/>
    </location>
</feature>
<dbReference type="GO" id="GO:0005737">
    <property type="term" value="C:cytoplasm"/>
    <property type="evidence" value="ECO:0007669"/>
    <property type="project" value="UniProtKB-SubCell"/>
</dbReference>
<dbReference type="RefSeq" id="WP_317695634.1">
    <property type="nucleotide sequence ID" value="NZ_AP026801.1"/>
</dbReference>
<dbReference type="InterPro" id="IPR013789">
    <property type="entry name" value="PTS_EIIA_man"/>
</dbReference>
<evidence type="ECO:0000256" key="15">
    <source>
        <dbReference type="ARBA" id="ARBA00023136"/>
    </source>
</evidence>
<evidence type="ECO:0000256" key="1">
    <source>
        <dbReference type="ARBA" id="ARBA00000514"/>
    </source>
</evidence>
<dbReference type="SUPFAM" id="SSF52728">
    <property type="entry name" value="PTS IIb component"/>
    <property type="match status" value="1"/>
</dbReference>
<dbReference type="PROSITE" id="PS51096">
    <property type="entry name" value="PTS_EIIA_TYPE_4"/>
    <property type="match status" value="1"/>
</dbReference>
<feature type="region of interest" description="Disordered" evidence="19">
    <location>
        <begin position="125"/>
        <end position="149"/>
    </location>
</feature>
<keyword evidence="13" id="KW-0598">Phosphotransferase system</keyword>
<keyword evidence="23" id="KW-1185">Reference proteome</keyword>
<evidence type="ECO:0000256" key="4">
    <source>
        <dbReference type="ARBA" id="ARBA00011738"/>
    </source>
</evidence>
<dbReference type="Gene3D" id="3.40.50.510">
    <property type="entry name" value="Phosphotransferase system, mannose-type IIA component"/>
    <property type="match status" value="1"/>
</dbReference>
<evidence type="ECO:0000256" key="17">
    <source>
        <dbReference type="ARBA" id="ARBA00030229"/>
    </source>
</evidence>
<dbReference type="PROSITE" id="PS51101">
    <property type="entry name" value="PTS_EIIB_TYPE_4"/>
    <property type="match status" value="1"/>
</dbReference>
<feature type="domain" description="PTS EIIB type-4" evidence="21">
    <location>
        <begin position="156"/>
        <end position="322"/>
    </location>
</feature>
<dbReference type="GO" id="GO:0016301">
    <property type="term" value="F:kinase activity"/>
    <property type="evidence" value="ECO:0007669"/>
    <property type="project" value="UniProtKB-KW"/>
</dbReference>
<evidence type="ECO:0000256" key="10">
    <source>
        <dbReference type="ARBA" id="ARBA00022553"/>
    </source>
</evidence>